<dbReference type="Proteomes" id="UP000307378">
    <property type="component" value="Unassembled WGS sequence"/>
</dbReference>
<comment type="caution">
    <text evidence="2">The sequence shown here is derived from an EMBL/GenBank/DDBJ whole genome shotgun (WGS) entry which is preliminary data.</text>
</comment>
<sequence length="106" mass="11115">MRMIAAIAFAAMVAGPAAADTADDMMMAREVGQIVGTAEICGYELDADKVAAFVSDRLAAMEPIARSAFQSGSGAHKMRVEEMGELERKVTCATQAKVAAKYGLTP</sequence>
<evidence type="ECO:0000313" key="3">
    <source>
        <dbReference type="Proteomes" id="UP000307378"/>
    </source>
</evidence>
<dbReference type="AlphaFoldDB" id="A0A4V4HQ99"/>
<keyword evidence="1" id="KW-0732">Signal</keyword>
<dbReference type="EMBL" id="STGU01000011">
    <property type="protein sequence ID" value="THV33076.1"/>
    <property type="molecule type" value="Genomic_DNA"/>
</dbReference>
<gene>
    <name evidence="2" type="ORF">FAA86_17945</name>
</gene>
<evidence type="ECO:0000256" key="1">
    <source>
        <dbReference type="SAM" id="SignalP"/>
    </source>
</evidence>
<dbReference type="RefSeq" id="WP_136542509.1">
    <property type="nucleotide sequence ID" value="NZ_STGU01000011.1"/>
</dbReference>
<feature type="chain" id="PRO_5020865281" evidence="1">
    <location>
        <begin position="20"/>
        <end position="106"/>
    </location>
</feature>
<organism evidence="2 3">
    <name type="scientific">Rhizobium rosettiformans W3</name>
    <dbReference type="NCBI Taxonomy" id="538378"/>
    <lineage>
        <taxon>Bacteria</taxon>
        <taxon>Pseudomonadati</taxon>
        <taxon>Pseudomonadota</taxon>
        <taxon>Alphaproteobacteria</taxon>
        <taxon>Hyphomicrobiales</taxon>
        <taxon>Rhizobiaceae</taxon>
        <taxon>Rhizobium/Agrobacterium group</taxon>
        <taxon>Rhizobium</taxon>
    </lineage>
</organism>
<accession>A0A4V4HQ99</accession>
<protein>
    <submittedName>
        <fullName evidence="2">Uncharacterized protein</fullName>
    </submittedName>
</protein>
<name>A0A4V4HQ99_9HYPH</name>
<proteinExistence type="predicted"/>
<evidence type="ECO:0000313" key="2">
    <source>
        <dbReference type="EMBL" id="THV33076.1"/>
    </source>
</evidence>
<feature type="signal peptide" evidence="1">
    <location>
        <begin position="1"/>
        <end position="19"/>
    </location>
</feature>
<reference evidence="2 3" key="1">
    <citation type="submission" date="2019-04" db="EMBL/GenBank/DDBJ databases">
        <title>genome sequence of strain W3.</title>
        <authorList>
            <person name="Gao J."/>
            <person name="Sun J."/>
        </authorList>
    </citation>
    <scope>NUCLEOTIDE SEQUENCE [LARGE SCALE GENOMIC DNA]</scope>
    <source>
        <strain evidence="2 3">W3</strain>
    </source>
</reference>